<accession>A0AAW5P2A3</accession>
<dbReference type="EMBL" id="JANUTS010000001">
    <property type="protein sequence ID" value="MCS2795011.1"/>
    <property type="molecule type" value="Genomic_DNA"/>
</dbReference>
<dbReference type="RefSeq" id="WP_153880773.1">
    <property type="nucleotide sequence ID" value="NZ_CAJTBQ010000030.1"/>
</dbReference>
<dbReference type="AlphaFoldDB" id="A0AAW5P2A3"/>
<name>A0AAW5P2A3_9BACE</name>
<organism evidence="1 2">
    <name type="scientific">Bacteroides faecis</name>
    <dbReference type="NCBI Taxonomy" id="674529"/>
    <lineage>
        <taxon>Bacteria</taxon>
        <taxon>Pseudomonadati</taxon>
        <taxon>Bacteroidota</taxon>
        <taxon>Bacteroidia</taxon>
        <taxon>Bacteroidales</taxon>
        <taxon>Bacteroidaceae</taxon>
        <taxon>Bacteroides</taxon>
    </lineage>
</organism>
<reference evidence="1" key="1">
    <citation type="submission" date="2022-08" db="EMBL/GenBank/DDBJ databases">
        <title>Genome Sequencing of Bacteroides fragilis Group Isolates with Nanopore Technology.</title>
        <authorList>
            <person name="Tisza M.J."/>
            <person name="Smith D."/>
            <person name="Dekker J.P."/>
        </authorList>
    </citation>
    <scope>NUCLEOTIDE SEQUENCE</scope>
    <source>
        <strain evidence="1">BFG-351</strain>
    </source>
</reference>
<evidence type="ECO:0000313" key="2">
    <source>
        <dbReference type="Proteomes" id="UP001204548"/>
    </source>
</evidence>
<sequence>MRATACSHSATTVATIAETPMNKAIQAESESMGAKPMFNSLGEEA</sequence>
<proteinExistence type="predicted"/>
<protein>
    <submittedName>
        <fullName evidence="1">Uncharacterized protein</fullName>
    </submittedName>
</protein>
<gene>
    <name evidence="1" type="ORF">NXW97_23970</name>
</gene>
<dbReference type="Proteomes" id="UP001204548">
    <property type="component" value="Unassembled WGS sequence"/>
</dbReference>
<evidence type="ECO:0000313" key="1">
    <source>
        <dbReference type="EMBL" id="MCS2795011.1"/>
    </source>
</evidence>
<comment type="caution">
    <text evidence="1">The sequence shown here is derived from an EMBL/GenBank/DDBJ whole genome shotgun (WGS) entry which is preliminary data.</text>
</comment>